<feature type="compositionally biased region" description="Basic and acidic residues" evidence="1">
    <location>
        <begin position="151"/>
        <end position="162"/>
    </location>
</feature>
<name>N1Q7K0_PSEFD</name>
<keyword evidence="3" id="KW-1185">Reference proteome</keyword>
<evidence type="ECO:0000313" key="3">
    <source>
        <dbReference type="Proteomes" id="UP000016932"/>
    </source>
</evidence>
<dbReference type="EMBL" id="KB446555">
    <property type="protein sequence ID" value="EME88654.1"/>
    <property type="molecule type" value="Genomic_DNA"/>
</dbReference>
<feature type="region of interest" description="Disordered" evidence="1">
    <location>
        <begin position="151"/>
        <end position="191"/>
    </location>
</feature>
<organism evidence="2 3">
    <name type="scientific">Pseudocercospora fijiensis (strain CIRAD86)</name>
    <name type="common">Black leaf streak disease fungus</name>
    <name type="synonym">Mycosphaerella fijiensis</name>
    <dbReference type="NCBI Taxonomy" id="383855"/>
    <lineage>
        <taxon>Eukaryota</taxon>
        <taxon>Fungi</taxon>
        <taxon>Dikarya</taxon>
        <taxon>Ascomycota</taxon>
        <taxon>Pezizomycotina</taxon>
        <taxon>Dothideomycetes</taxon>
        <taxon>Dothideomycetidae</taxon>
        <taxon>Mycosphaerellales</taxon>
        <taxon>Mycosphaerellaceae</taxon>
        <taxon>Pseudocercospora</taxon>
    </lineage>
</organism>
<dbReference type="KEGG" id="pfj:MYCFIDRAFT_201620"/>
<dbReference type="GeneID" id="19335961"/>
<dbReference type="VEuPathDB" id="FungiDB:MYCFIDRAFT_201620"/>
<reference evidence="2 3" key="1">
    <citation type="journal article" date="2012" name="PLoS Pathog.">
        <title>Diverse lifestyles and strategies of plant pathogenesis encoded in the genomes of eighteen Dothideomycetes fungi.</title>
        <authorList>
            <person name="Ohm R.A."/>
            <person name="Feau N."/>
            <person name="Henrissat B."/>
            <person name="Schoch C.L."/>
            <person name="Horwitz B.A."/>
            <person name="Barry K.W."/>
            <person name="Condon B.J."/>
            <person name="Copeland A.C."/>
            <person name="Dhillon B."/>
            <person name="Glaser F."/>
            <person name="Hesse C.N."/>
            <person name="Kosti I."/>
            <person name="LaButti K."/>
            <person name="Lindquist E.A."/>
            <person name="Lucas S."/>
            <person name="Salamov A.A."/>
            <person name="Bradshaw R.E."/>
            <person name="Ciuffetti L."/>
            <person name="Hamelin R.C."/>
            <person name="Kema G.H.J."/>
            <person name="Lawrence C."/>
            <person name="Scott J.A."/>
            <person name="Spatafora J.W."/>
            <person name="Turgeon B.G."/>
            <person name="de Wit P.J.G.M."/>
            <person name="Zhong S."/>
            <person name="Goodwin S.B."/>
            <person name="Grigoriev I.V."/>
        </authorList>
    </citation>
    <scope>NUCLEOTIDE SEQUENCE [LARGE SCALE GENOMIC DNA]</scope>
    <source>
        <strain evidence="2 3">CIRAD86</strain>
    </source>
</reference>
<dbReference type="AlphaFoldDB" id="N1Q7K0"/>
<gene>
    <name evidence="2" type="ORF">MYCFIDRAFT_201620</name>
</gene>
<evidence type="ECO:0000256" key="1">
    <source>
        <dbReference type="SAM" id="MobiDB-lite"/>
    </source>
</evidence>
<dbReference type="Proteomes" id="UP000016932">
    <property type="component" value="Unassembled WGS sequence"/>
</dbReference>
<sequence length="191" mass="21670">MRTLLNVIKAECLSLEEVKVEEVSMYEQDWKFGVHQPHSLDWERQHEQGTILAQLAREVGGKVCEQEVVYTSGGNPESVEDFDQDGTTLCSTHLHVTYCFGWKVLRPGLGDCDCQDCNEGASRPCARPVWTDASEGEEEWFDALDEKASERKSVHLEGRRANTEASRPHRSPSHRSAGMRLEHDMRGRILD</sequence>
<dbReference type="HOGENOM" id="CLU_1421975_0_0_1"/>
<evidence type="ECO:0000313" key="2">
    <source>
        <dbReference type="EMBL" id="EME88654.1"/>
    </source>
</evidence>
<protein>
    <submittedName>
        <fullName evidence="2">Uncharacterized protein</fullName>
    </submittedName>
</protein>
<accession>N1Q7K0</accession>
<proteinExistence type="predicted"/>
<dbReference type="RefSeq" id="XP_007921604.1">
    <property type="nucleotide sequence ID" value="XM_007923413.1"/>
</dbReference>
<feature type="compositionally biased region" description="Basic and acidic residues" evidence="1">
    <location>
        <begin position="180"/>
        <end position="191"/>
    </location>
</feature>